<comment type="caution">
    <text evidence="2">The sequence shown here is derived from an EMBL/GenBank/DDBJ whole genome shotgun (WGS) entry which is preliminary data.</text>
</comment>
<protein>
    <submittedName>
        <fullName evidence="2">Uncharacterized protein</fullName>
    </submittedName>
</protein>
<evidence type="ECO:0000313" key="2">
    <source>
        <dbReference type="EMBL" id="CAI6333051.1"/>
    </source>
</evidence>
<evidence type="ECO:0000256" key="1">
    <source>
        <dbReference type="SAM" id="MobiDB-lite"/>
    </source>
</evidence>
<proteinExistence type="predicted"/>
<dbReference type="Proteomes" id="UP001152607">
    <property type="component" value="Unassembled WGS sequence"/>
</dbReference>
<organism evidence="2 3">
    <name type="scientific">Periconia digitata</name>
    <dbReference type="NCBI Taxonomy" id="1303443"/>
    <lineage>
        <taxon>Eukaryota</taxon>
        <taxon>Fungi</taxon>
        <taxon>Dikarya</taxon>
        <taxon>Ascomycota</taxon>
        <taxon>Pezizomycotina</taxon>
        <taxon>Dothideomycetes</taxon>
        <taxon>Pleosporomycetidae</taxon>
        <taxon>Pleosporales</taxon>
        <taxon>Massarineae</taxon>
        <taxon>Periconiaceae</taxon>
        <taxon>Periconia</taxon>
    </lineage>
</organism>
<gene>
    <name evidence="2" type="ORF">PDIGIT_LOCUS6086</name>
</gene>
<keyword evidence="3" id="KW-1185">Reference proteome</keyword>
<sequence length="207" mass="22547">MSVLARSPTCSTASLGLALREANLTASQPASLPSQPSIHHPVQSSSSLRKKTLLSRASPARAFSVKVVTTARRASRPDQKQSCLLLTYPCSLSLSLASTSRCSRKKPTVSVCLSHFSCVRQIDVLGAGALTRVSEFNTLGLIDSRTFGISMMMTMTMTTAIGMRLILWTEVGWTGRERTVAGVCAYSNLPMTGQQHHTHTRKTWKRH</sequence>
<feature type="region of interest" description="Disordered" evidence="1">
    <location>
        <begin position="28"/>
        <end position="50"/>
    </location>
</feature>
<name>A0A9W4XPW1_9PLEO</name>
<dbReference type="EMBL" id="CAOQHR010000004">
    <property type="protein sequence ID" value="CAI6333051.1"/>
    <property type="molecule type" value="Genomic_DNA"/>
</dbReference>
<dbReference type="AlphaFoldDB" id="A0A9W4XPW1"/>
<evidence type="ECO:0000313" key="3">
    <source>
        <dbReference type="Proteomes" id="UP001152607"/>
    </source>
</evidence>
<accession>A0A9W4XPW1</accession>
<feature type="compositionally biased region" description="Low complexity" evidence="1">
    <location>
        <begin position="28"/>
        <end position="37"/>
    </location>
</feature>
<reference evidence="2" key="1">
    <citation type="submission" date="2023-01" db="EMBL/GenBank/DDBJ databases">
        <authorList>
            <person name="Van Ghelder C."/>
            <person name="Rancurel C."/>
        </authorList>
    </citation>
    <scope>NUCLEOTIDE SEQUENCE</scope>
    <source>
        <strain evidence="2">CNCM I-4278</strain>
    </source>
</reference>